<dbReference type="STRING" id="354355.SAMN05660816_04991"/>
<comment type="caution">
    <text evidence="1">The sequence shown here is derived from an EMBL/GenBank/DDBJ whole genome shotgun (WGS) entry which is preliminary data.</text>
</comment>
<dbReference type="Proteomes" id="UP000192610">
    <property type="component" value="Unassembled WGS sequence"/>
</dbReference>
<dbReference type="EMBL" id="LVXG01000002">
    <property type="protein sequence ID" value="OQP55954.1"/>
    <property type="molecule type" value="Genomic_DNA"/>
</dbReference>
<keyword evidence="2" id="KW-1185">Reference proteome</keyword>
<protein>
    <submittedName>
        <fullName evidence="1">Uncharacterized protein</fullName>
    </submittedName>
</protein>
<gene>
    <name evidence="1" type="ORF">A4H97_20420</name>
</gene>
<organism evidence="1 2">
    <name type="scientific">Niastella yeongjuensis</name>
    <dbReference type="NCBI Taxonomy" id="354355"/>
    <lineage>
        <taxon>Bacteria</taxon>
        <taxon>Pseudomonadati</taxon>
        <taxon>Bacteroidota</taxon>
        <taxon>Chitinophagia</taxon>
        <taxon>Chitinophagales</taxon>
        <taxon>Chitinophagaceae</taxon>
        <taxon>Niastella</taxon>
    </lineage>
</organism>
<evidence type="ECO:0000313" key="1">
    <source>
        <dbReference type="EMBL" id="OQP55954.1"/>
    </source>
</evidence>
<sequence length="263" mass="29926">MKKTIFPRLLPAIAIFFCTVSILPGCDNVDNDVILKQDGVKALGTLKDGTGESGKYSEYFDVIVEYTDENGTSLTVHKSVTRSDFKSFSKDQQVMLVYSRKNPAIIKLLLTPEEILEYTGIKERDMEIADLNALVTMKKENMDSSLNKITFGWVKNNDTAWINERKNQYIRVFPHEKSIIYIAKSPEYKRFYDLAKQAGYRSVTEGKEGSDLRIFENDSLIIDLNLNRSTRERDISPGNVPIPIKEEVQLSVVTLSKKQPAKK</sequence>
<evidence type="ECO:0000313" key="2">
    <source>
        <dbReference type="Proteomes" id="UP000192610"/>
    </source>
</evidence>
<reference evidence="2" key="1">
    <citation type="submission" date="2016-04" db="EMBL/GenBank/DDBJ databases">
        <authorList>
            <person name="Chen L."/>
            <person name="Zhuang W."/>
            <person name="Wang G."/>
        </authorList>
    </citation>
    <scope>NUCLEOTIDE SEQUENCE [LARGE SCALE GENOMIC DNA]</scope>
    <source>
        <strain evidence="2">17621</strain>
    </source>
</reference>
<dbReference type="AlphaFoldDB" id="A0A1V9FC47"/>
<proteinExistence type="predicted"/>
<name>A0A1V9FC47_9BACT</name>
<accession>A0A1V9FC47</accession>